<accession>A0AAV6KW86</accession>
<dbReference type="AlphaFoldDB" id="A0AAV6KW86"/>
<feature type="transmembrane region" description="Helical" evidence="9">
    <location>
        <begin position="384"/>
        <end position="403"/>
    </location>
</feature>
<evidence type="ECO:0000256" key="6">
    <source>
        <dbReference type="ARBA" id="ARBA00023136"/>
    </source>
</evidence>
<sequence>MNGTEEMPKRLYEACLSGSVETLKALIEKDPLILDRASSTECFSSDTPLHVAALRGHLEFTKALLSQKPTLAAELDSRRCTPLHLASTEGHFKIVHELLQVNPDVCIARDQDGRTPLHLAVMKGRVEVILELLGAKPCSVHDKLGRGETVLHLSVKYNRLEALKTLVKHLHSKQSSDMESLLNSRDGDDNNILHFAAALKQVDTIEYLLGIKSVKDHANDKNQNGSTALDVVEHCPNRDLKTMEIREFLLQAGVQRSNCDEPKPDPELPPNNPPRTQHCCGKTGVIFMGCIYWFWTRFKVDRDWLKEVRGHLITAAALTGTMAYQSILSPPGGLWQDNPESKNAASLAQSPSPNLPDHPLFGDHRAGQAILDTMRYGYGNYETYLSLNTIVLGTSLSTIMLAMTGFPMENKFLTWLLVFTVYITISCMGVAYVIALHLVSPEKNPSDLLIGLVLAWMGVCAFVMTLHSCHFLVWLGNKLVKLVQRCYKCCKPTRRATPNSKENQAGSHKCVGSFC</sequence>
<reference evidence="11" key="1">
    <citation type="submission" date="2020-08" db="EMBL/GenBank/DDBJ databases">
        <title>Plant Genome Project.</title>
        <authorList>
            <person name="Zhang R.-G."/>
        </authorList>
    </citation>
    <scope>NUCLEOTIDE SEQUENCE</scope>
    <source>
        <strain evidence="11">WSP0</strain>
        <tissue evidence="11">Leaf</tissue>
    </source>
</reference>
<dbReference type="GO" id="GO:0005886">
    <property type="term" value="C:plasma membrane"/>
    <property type="evidence" value="ECO:0007669"/>
    <property type="project" value="TreeGrafter"/>
</dbReference>
<keyword evidence="6 9" id="KW-0472">Membrane</keyword>
<evidence type="ECO:0000256" key="2">
    <source>
        <dbReference type="ARBA" id="ARBA00022692"/>
    </source>
</evidence>
<gene>
    <name evidence="11" type="ORF">RHGRI_006830</name>
</gene>
<feature type="repeat" description="ANK" evidence="7">
    <location>
        <begin position="44"/>
        <end position="66"/>
    </location>
</feature>
<evidence type="ECO:0000313" key="11">
    <source>
        <dbReference type="EMBL" id="KAG5556361.1"/>
    </source>
</evidence>
<evidence type="ECO:0000313" key="12">
    <source>
        <dbReference type="Proteomes" id="UP000823749"/>
    </source>
</evidence>
<dbReference type="EMBL" id="JACTNZ010000003">
    <property type="protein sequence ID" value="KAG5556361.1"/>
    <property type="molecule type" value="Genomic_DNA"/>
</dbReference>
<dbReference type="PANTHER" id="PTHR24186">
    <property type="entry name" value="PROTEIN PHOSPHATASE 1 REGULATORY SUBUNIT"/>
    <property type="match status" value="1"/>
</dbReference>
<comment type="subcellular location">
    <subcellularLocation>
        <location evidence="1">Membrane</location>
        <topology evidence="1">Multi-pass membrane protein</topology>
    </subcellularLocation>
</comment>
<dbReference type="SUPFAM" id="SSF48403">
    <property type="entry name" value="Ankyrin repeat"/>
    <property type="match status" value="1"/>
</dbReference>
<dbReference type="PROSITE" id="PS50088">
    <property type="entry name" value="ANK_REPEAT"/>
    <property type="match status" value="3"/>
</dbReference>
<keyword evidence="12" id="KW-1185">Reference proteome</keyword>
<feature type="transmembrane region" description="Helical" evidence="9">
    <location>
        <begin position="415"/>
        <end position="436"/>
    </location>
</feature>
<evidence type="ECO:0000256" key="3">
    <source>
        <dbReference type="ARBA" id="ARBA00022737"/>
    </source>
</evidence>
<evidence type="ECO:0000259" key="10">
    <source>
        <dbReference type="Pfam" id="PF13962"/>
    </source>
</evidence>
<dbReference type="InterPro" id="IPR026961">
    <property type="entry name" value="PGG_dom"/>
</dbReference>
<dbReference type="Pfam" id="PF12796">
    <property type="entry name" value="Ank_2"/>
    <property type="match status" value="2"/>
</dbReference>
<feature type="domain" description="PGG" evidence="10">
    <location>
        <begin position="303"/>
        <end position="438"/>
    </location>
</feature>
<name>A0AAV6KW86_9ERIC</name>
<evidence type="ECO:0000256" key="7">
    <source>
        <dbReference type="PROSITE-ProRule" id="PRU00023"/>
    </source>
</evidence>
<feature type="region of interest" description="Disordered" evidence="8">
    <location>
        <begin position="256"/>
        <end position="275"/>
    </location>
</feature>
<dbReference type="PANTHER" id="PTHR24186:SF37">
    <property type="entry name" value="PGG DOMAIN-CONTAINING PROTEIN"/>
    <property type="match status" value="1"/>
</dbReference>
<keyword evidence="5 7" id="KW-0040">ANK repeat</keyword>
<evidence type="ECO:0000256" key="8">
    <source>
        <dbReference type="SAM" id="MobiDB-lite"/>
    </source>
</evidence>
<dbReference type="PROSITE" id="PS50297">
    <property type="entry name" value="ANK_REP_REGION"/>
    <property type="match status" value="3"/>
</dbReference>
<keyword evidence="3" id="KW-0677">Repeat</keyword>
<feature type="repeat" description="ANK" evidence="7">
    <location>
        <begin position="112"/>
        <end position="133"/>
    </location>
</feature>
<dbReference type="Gene3D" id="1.25.40.20">
    <property type="entry name" value="Ankyrin repeat-containing domain"/>
    <property type="match status" value="2"/>
</dbReference>
<dbReference type="InterPro" id="IPR036770">
    <property type="entry name" value="Ankyrin_rpt-contain_sf"/>
</dbReference>
<feature type="transmembrane region" description="Helical" evidence="9">
    <location>
        <begin position="448"/>
        <end position="475"/>
    </location>
</feature>
<feature type="repeat" description="ANK" evidence="7">
    <location>
        <begin position="78"/>
        <end position="110"/>
    </location>
</feature>
<evidence type="ECO:0000256" key="4">
    <source>
        <dbReference type="ARBA" id="ARBA00022989"/>
    </source>
</evidence>
<comment type="caution">
    <text evidence="11">The sequence shown here is derived from an EMBL/GenBank/DDBJ whole genome shotgun (WGS) entry which is preliminary data.</text>
</comment>
<organism evidence="11 12">
    <name type="scientific">Rhododendron griersonianum</name>
    <dbReference type="NCBI Taxonomy" id="479676"/>
    <lineage>
        <taxon>Eukaryota</taxon>
        <taxon>Viridiplantae</taxon>
        <taxon>Streptophyta</taxon>
        <taxon>Embryophyta</taxon>
        <taxon>Tracheophyta</taxon>
        <taxon>Spermatophyta</taxon>
        <taxon>Magnoliopsida</taxon>
        <taxon>eudicotyledons</taxon>
        <taxon>Gunneridae</taxon>
        <taxon>Pentapetalae</taxon>
        <taxon>asterids</taxon>
        <taxon>Ericales</taxon>
        <taxon>Ericaceae</taxon>
        <taxon>Ericoideae</taxon>
        <taxon>Rhodoreae</taxon>
        <taxon>Rhododendron</taxon>
    </lineage>
</organism>
<protein>
    <recommendedName>
        <fullName evidence="10">PGG domain-containing protein</fullName>
    </recommendedName>
</protein>
<keyword evidence="2 9" id="KW-0812">Transmembrane</keyword>
<dbReference type="InterPro" id="IPR002110">
    <property type="entry name" value="Ankyrin_rpt"/>
</dbReference>
<keyword evidence="4 9" id="KW-1133">Transmembrane helix</keyword>
<dbReference type="Pfam" id="PF13962">
    <property type="entry name" value="PGG"/>
    <property type="match status" value="1"/>
</dbReference>
<proteinExistence type="predicted"/>
<dbReference type="Proteomes" id="UP000823749">
    <property type="component" value="Chromosome 3"/>
</dbReference>
<evidence type="ECO:0000256" key="5">
    <source>
        <dbReference type="ARBA" id="ARBA00023043"/>
    </source>
</evidence>
<evidence type="ECO:0000256" key="1">
    <source>
        <dbReference type="ARBA" id="ARBA00004141"/>
    </source>
</evidence>
<evidence type="ECO:0000256" key="9">
    <source>
        <dbReference type="SAM" id="Phobius"/>
    </source>
</evidence>
<dbReference type="SMART" id="SM00248">
    <property type="entry name" value="ANK"/>
    <property type="match status" value="7"/>
</dbReference>